<keyword evidence="2" id="KW-1185">Reference proteome</keyword>
<dbReference type="RefSeq" id="WP_121459442.1">
    <property type="nucleotide sequence ID" value="NZ_RBXP01000019.1"/>
</dbReference>
<sequence>MYRVVTKYRNGTARPVVERGPWHTSRKIAEDWAQTLREHGYIAHIETQNGLLDAGAAAAAGGDNSDLLAALSSMA</sequence>
<dbReference type="OrthoDB" id="9182641at2"/>
<dbReference type="EMBL" id="RBXP01000019">
    <property type="protein sequence ID" value="RKT50032.1"/>
    <property type="molecule type" value="Genomic_DNA"/>
</dbReference>
<comment type="caution">
    <text evidence="1">The sequence shown here is derived from an EMBL/GenBank/DDBJ whole genome shotgun (WGS) entry which is preliminary data.</text>
</comment>
<dbReference type="Proteomes" id="UP000270626">
    <property type="component" value="Unassembled WGS sequence"/>
</dbReference>
<evidence type="ECO:0000313" key="2">
    <source>
        <dbReference type="Proteomes" id="UP000270626"/>
    </source>
</evidence>
<gene>
    <name evidence="1" type="ORF">DFR40_3175</name>
</gene>
<accession>A0A495VLB2</accession>
<proteinExistence type="predicted"/>
<protein>
    <submittedName>
        <fullName evidence="1">Uncharacterized protein</fullName>
    </submittedName>
</protein>
<organism evidence="1 2">
    <name type="scientific">Azonexus fungiphilus</name>
    <dbReference type="NCBI Taxonomy" id="146940"/>
    <lineage>
        <taxon>Bacteria</taxon>
        <taxon>Pseudomonadati</taxon>
        <taxon>Pseudomonadota</taxon>
        <taxon>Betaproteobacteria</taxon>
        <taxon>Rhodocyclales</taxon>
        <taxon>Azonexaceae</taxon>
        <taxon>Azonexus</taxon>
    </lineage>
</organism>
<reference evidence="1 2" key="1">
    <citation type="submission" date="2018-10" db="EMBL/GenBank/DDBJ databases">
        <title>Genomic Encyclopedia of Type Strains, Phase IV (KMG-IV): sequencing the most valuable type-strain genomes for metagenomic binning, comparative biology and taxonomic classification.</title>
        <authorList>
            <person name="Goeker M."/>
        </authorList>
    </citation>
    <scope>NUCLEOTIDE SEQUENCE [LARGE SCALE GENOMIC DNA]</scope>
    <source>
        <strain evidence="1 2">DSM 23841</strain>
    </source>
</reference>
<dbReference type="AlphaFoldDB" id="A0A495VLB2"/>
<name>A0A495VLB2_9RHOO</name>
<evidence type="ECO:0000313" key="1">
    <source>
        <dbReference type="EMBL" id="RKT50032.1"/>
    </source>
</evidence>